<organism evidence="1 2">
    <name type="scientific">Plantactinospora endophytica</name>
    <dbReference type="NCBI Taxonomy" id="673535"/>
    <lineage>
        <taxon>Bacteria</taxon>
        <taxon>Bacillati</taxon>
        <taxon>Actinomycetota</taxon>
        <taxon>Actinomycetes</taxon>
        <taxon>Micromonosporales</taxon>
        <taxon>Micromonosporaceae</taxon>
        <taxon>Plantactinospora</taxon>
    </lineage>
</organism>
<evidence type="ECO:0000313" key="1">
    <source>
        <dbReference type="EMBL" id="GIG87132.1"/>
    </source>
</evidence>
<dbReference type="Proteomes" id="UP000646749">
    <property type="component" value="Unassembled WGS sequence"/>
</dbReference>
<accession>A0ABQ4DXE0</accession>
<comment type="caution">
    <text evidence="1">The sequence shown here is derived from an EMBL/GenBank/DDBJ whole genome shotgun (WGS) entry which is preliminary data.</text>
</comment>
<reference evidence="1 2" key="1">
    <citation type="submission" date="2021-01" db="EMBL/GenBank/DDBJ databases">
        <title>Whole genome shotgun sequence of Plantactinospora endophytica NBRC 110450.</title>
        <authorList>
            <person name="Komaki H."/>
            <person name="Tamura T."/>
        </authorList>
    </citation>
    <scope>NUCLEOTIDE SEQUENCE [LARGE SCALE GENOMIC DNA]</scope>
    <source>
        <strain evidence="1 2">NBRC 110450</strain>
    </source>
</reference>
<protein>
    <recommendedName>
        <fullName evidence="3">4Fe-4S Wbl-type domain-containing protein</fullName>
    </recommendedName>
</protein>
<dbReference type="RefSeq" id="WP_203865711.1">
    <property type="nucleotide sequence ID" value="NZ_BONW01000008.1"/>
</dbReference>
<dbReference type="EMBL" id="BONW01000008">
    <property type="protein sequence ID" value="GIG87132.1"/>
    <property type="molecule type" value="Genomic_DNA"/>
</dbReference>
<proteinExistence type="predicted"/>
<evidence type="ECO:0000313" key="2">
    <source>
        <dbReference type="Proteomes" id="UP000646749"/>
    </source>
</evidence>
<keyword evidence="2" id="KW-1185">Reference proteome</keyword>
<gene>
    <name evidence="1" type="ORF">Pen02_20680</name>
</gene>
<name>A0ABQ4DXE0_9ACTN</name>
<evidence type="ECO:0008006" key="3">
    <source>
        <dbReference type="Google" id="ProtNLM"/>
    </source>
</evidence>
<sequence length="69" mass="7535">MVTIPELLATDQRIFEAHTNGGRCDECAPRGGCMALLGAVRRRTDQEWLRSHAAAILMNATWPSPDGTP</sequence>